<name>A0A495B7Y6_VOGIN</name>
<dbReference type="Pfam" id="PF01891">
    <property type="entry name" value="CbiM"/>
    <property type="match status" value="1"/>
</dbReference>
<evidence type="ECO:0000256" key="1">
    <source>
        <dbReference type="ARBA" id="ARBA00004651"/>
    </source>
</evidence>
<dbReference type="GO" id="GO:0000041">
    <property type="term" value="P:transition metal ion transport"/>
    <property type="evidence" value="ECO:0007669"/>
    <property type="project" value="InterPro"/>
</dbReference>
<feature type="transmembrane region" description="Helical" evidence="7">
    <location>
        <begin position="103"/>
        <end position="125"/>
    </location>
</feature>
<evidence type="ECO:0000256" key="4">
    <source>
        <dbReference type="ARBA" id="ARBA00022692"/>
    </source>
</evidence>
<feature type="transmembrane region" description="Helical" evidence="7">
    <location>
        <begin position="12"/>
        <end position="31"/>
    </location>
</feature>
<dbReference type="RefSeq" id="WP_120811126.1">
    <property type="nucleotide sequence ID" value="NZ_JAQQKZ010000001.1"/>
</dbReference>
<keyword evidence="5 7" id="KW-1133">Transmembrane helix</keyword>
<keyword evidence="6 7" id="KW-0472">Membrane</keyword>
<keyword evidence="2" id="KW-0813">Transport</keyword>
<keyword evidence="4 7" id="KW-0812">Transmembrane</keyword>
<feature type="transmembrane region" description="Helical" evidence="7">
    <location>
        <begin position="181"/>
        <end position="203"/>
    </location>
</feature>
<evidence type="ECO:0000313" key="8">
    <source>
        <dbReference type="EMBL" id="RKQ57077.1"/>
    </source>
</evidence>
<feature type="transmembrane region" description="Helical" evidence="7">
    <location>
        <begin position="69"/>
        <end position="97"/>
    </location>
</feature>
<dbReference type="AlphaFoldDB" id="A0A495B7Y6"/>
<evidence type="ECO:0000256" key="2">
    <source>
        <dbReference type="ARBA" id="ARBA00022448"/>
    </source>
</evidence>
<evidence type="ECO:0000256" key="7">
    <source>
        <dbReference type="SAM" id="Phobius"/>
    </source>
</evidence>
<comment type="caution">
    <text evidence="8">The sequence shown here is derived from an EMBL/GenBank/DDBJ whole genome shotgun (WGS) entry which is preliminary data.</text>
</comment>
<evidence type="ECO:0000256" key="5">
    <source>
        <dbReference type="ARBA" id="ARBA00022989"/>
    </source>
</evidence>
<reference evidence="8 9" key="1">
    <citation type="submission" date="2018-10" db="EMBL/GenBank/DDBJ databases">
        <title>Genomic Encyclopedia of Type Strains, Phase IV (KMG-IV): sequencing the most valuable type-strain genomes for metagenomic binning, comparative biology and taxonomic classification.</title>
        <authorList>
            <person name="Goeker M."/>
        </authorList>
    </citation>
    <scope>NUCLEOTIDE SEQUENCE [LARGE SCALE GENOMIC DNA]</scope>
    <source>
        <strain evidence="8 9">DSM 3303</strain>
    </source>
</reference>
<dbReference type="Proteomes" id="UP000279384">
    <property type="component" value="Unassembled WGS sequence"/>
</dbReference>
<evidence type="ECO:0000256" key="6">
    <source>
        <dbReference type="ARBA" id="ARBA00023136"/>
    </source>
</evidence>
<accession>A0A495B7Y6</accession>
<dbReference type="InterPro" id="IPR002751">
    <property type="entry name" value="CbiM/NikMN"/>
</dbReference>
<dbReference type="Gene3D" id="1.10.1760.20">
    <property type="match status" value="1"/>
</dbReference>
<gene>
    <name evidence="8" type="ORF">C8E02_2534</name>
</gene>
<evidence type="ECO:0000256" key="3">
    <source>
        <dbReference type="ARBA" id="ARBA00022475"/>
    </source>
</evidence>
<keyword evidence="3" id="KW-1003">Cell membrane</keyword>
<evidence type="ECO:0000313" key="9">
    <source>
        <dbReference type="Proteomes" id="UP000279384"/>
    </source>
</evidence>
<organism evidence="8 9">
    <name type="scientific">Vogesella indigofera</name>
    <name type="common">Pseudomonas indigofera</name>
    <dbReference type="NCBI Taxonomy" id="45465"/>
    <lineage>
        <taxon>Bacteria</taxon>
        <taxon>Pseudomonadati</taxon>
        <taxon>Pseudomonadota</taxon>
        <taxon>Betaproteobacteria</taxon>
        <taxon>Neisseriales</taxon>
        <taxon>Chromobacteriaceae</taxon>
        <taxon>Vogesella</taxon>
    </lineage>
</organism>
<dbReference type="GO" id="GO:0005886">
    <property type="term" value="C:plasma membrane"/>
    <property type="evidence" value="ECO:0007669"/>
    <property type="project" value="UniProtKB-SubCell"/>
</dbReference>
<protein>
    <submittedName>
        <fullName evidence="8">Putative membrane protein</fullName>
    </submittedName>
</protein>
<dbReference type="EMBL" id="RBID01000016">
    <property type="protein sequence ID" value="RKQ57077.1"/>
    <property type="molecule type" value="Genomic_DNA"/>
</dbReference>
<feature type="transmembrane region" description="Helical" evidence="7">
    <location>
        <begin position="137"/>
        <end position="161"/>
    </location>
</feature>
<sequence>MNFPDTLFSPPLLWAATGLMLLLLSLAAWRVPWRTLPSGAVSAWAAACVLLAAMWLVKAGLQPGLSFHLLGAAIFTLLMGPALALLALALVLLLQVAAGQLGWLALGLNFCVTLLPAVAVTALALRLAQRYLPAHLFVYVFVNAFLAGGLSLIVAAASGMALLWLQGVYDWPYLLDNALPFYFLLSWSEAFTSGLVLSIMVVYRPQWVRSFDDARYLVR</sequence>
<comment type="subcellular location">
    <subcellularLocation>
        <location evidence="1">Cell membrane</location>
        <topology evidence="1">Multi-pass membrane protein</topology>
    </subcellularLocation>
</comment>
<proteinExistence type="predicted"/>
<feature type="transmembrane region" description="Helical" evidence="7">
    <location>
        <begin position="37"/>
        <end position="57"/>
    </location>
</feature>